<dbReference type="SUPFAM" id="SSF111384">
    <property type="entry name" value="OmpH-like"/>
    <property type="match status" value="1"/>
</dbReference>
<name>A0ABS8PQ26_9BACT</name>
<dbReference type="Proteomes" id="UP001199816">
    <property type="component" value="Unassembled WGS sequence"/>
</dbReference>
<comment type="caution">
    <text evidence="3">The sequence shown here is derived from an EMBL/GenBank/DDBJ whole genome shotgun (WGS) entry which is preliminary data.</text>
</comment>
<dbReference type="InterPro" id="IPR005632">
    <property type="entry name" value="Chaperone_Skp"/>
</dbReference>
<proteinExistence type="inferred from homology"/>
<dbReference type="RefSeq" id="WP_231004454.1">
    <property type="nucleotide sequence ID" value="NZ_JAJNEC010000005.1"/>
</dbReference>
<keyword evidence="4" id="KW-1185">Reference proteome</keyword>
<organism evidence="3 4">
    <name type="scientific">Niabella pedocola</name>
    <dbReference type="NCBI Taxonomy" id="1752077"/>
    <lineage>
        <taxon>Bacteria</taxon>
        <taxon>Pseudomonadati</taxon>
        <taxon>Bacteroidota</taxon>
        <taxon>Chitinophagia</taxon>
        <taxon>Chitinophagales</taxon>
        <taxon>Chitinophagaceae</taxon>
        <taxon>Niabella</taxon>
    </lineage>
</organism>
<keyword evidence="2" id="KW-0732">Signal</keyword>
<dbReference type="PANTHER" id="PTHR35089:SF1">
    <property type="entry name" value="CHAPERONE PROTEIN SKP"/>
    <property type="match status" value="1"/>
</dbReference>
<sequence length="203" mass="23137">MKNALLVVNALLIIAVAFLLYKQFNGNTSAGGLQHAGTSLPKGKDSMLHKNAVFAYIDMDSIQEYYEVARNMEREVEKKKGSITSELDKMDKSFKAKVGGYQKQSNAMSEEQALAARQDVETTQTQMMEKRQSLMDEFNNFVASKNMSVKKKIEDYLKVFNADGTFSFIFAYEPGLFYYKDSTYDITKEVIKGLNEQYKSEKR</sequence>
<dbReference type="SMART" id="SM00935">
    <property type="entry name" value="OmpH"/>
    <property type="match status" value="1"/>
</dbReference>
<evidence type="ECO:0000313" key="3">
    <source>
        <dbReference type="EMBL" id="MCD2423189.1"/>
    </source>
</evidence>
<evidence type="ECO:0000256" key="1">
    <source>
        <dbReference type="ARBA" id="ARBA00009091"/>
    </source>
</evidence>
<comment type="similarity">
    <text evidence="1">Belongs to the Skp family.</text>
</comment>
<dbReference type="EMBL" id="JAJNEC010000005">
    <property type="protein sequence ID" value="MCD2423189.1"/>
    <property type="molecule type" value="Genomic_DNA"/>
</dbReference>
<evidence type="ECO:0000256" key="2">
    <source>
        <dbReference type="ARBA" id="ARBA00022729"/>
    </source>
</evidence>
<protein>
    <submittedName>
        <fullName evidence="3">OmpH family outer membrane protein</fullName>
    </submittedName>
</protein>
<accession>A0ABS8PQ26</accession>
<dbReference type="PANTHER" id="PTHR35089">
    <property type="entry name" value="CHAPERONE PROTEIN SKP"/>
    <property type="match status" value="1"/>
</dbReference>
<gene>
    <name evidence="3" type="ORF">LQ567_10470</name>
</gene>
<evidence type="ECO:0000313" key="4">
    <source>
        <dbReference type="Proteomes" id="UP001199816"/>
    </source>
</evidence>
<reference evidence="3 4" key="1">
    <citation type="submission" date="2021-11" db="EMBL/GenBank/DDBJ databases">
        <title>Genomic of Niabella pedocola.</title>
        <authorList>
            <person name="Wu T."/>
        </authorList>
    </citation>
    <scope>NUCLEOTIDE SEQUENCE [LARGE SCALE GENOMIC DNA]</scope>
    <source>
        <strain evidence="3 4">JCM 31011</strain>
    </source>
</reference>
<dbReference type="Gene3D" id="3.30.910.20">
    <property type="entry name" value="Skp domain"/>
    <property type="match status" value="1"/>
</dbReference>
<dbReference type="Pfam" id="PF03938">
    <property type="entry name" value="OmpH"/>
    <property type="match status" value="1"/>
</dbReference>
<dbReference type="InterPro" id="IPR024930">
    <property type="entry name" value="Skp_dom_sf"/>
</dbReference>